<protein>
    <submittedName>
        <fullName evidence="1">Uncharacterized protein</fullName>
    </submittedName>
</protein>
<organism evidence="1 2">
    <name type="scientific">Pteropus alecto</name>
    <name type="common">Black flying fox</name>
    <dbReference type="NCBI Taxonomy" id="9402"/>
    <lineage>
        <taxon>Eukaryota</taxon>
        <taxon>Metazoa</taxon>
        <taxon>Chordata</taxon>
        <taxon>Craniata</taxon>
        <taxon>Vertebrata</taxon>
        <taxon>Euteleostomi</taxon>
        <taxon>Mammalia</taxon>
        <taxon>Eutheria</taxon>
        <taxon>Laurasiatheria</taxon>
        <taxon>Chiroptera</taxon>
        <taxon>Yinpterochiroptera</taxon>
        <taxon>Pteropodoidea</taxon>
        <taxon>Pteropodidae</taxon>
        <taxon>Pteropodinae</taxon>
        <taxon>Pteropus</taxon>
    </lineage>
</organism>
<evidence type="ECO:0000313" key="1">
    <source>
        <dbReference type="EMBL" id="ELK16948.1"/>
    </source>
</evidence>
<keyword evidence="2" id="KW-1185">Reference proteome</keyword>
<gene>
    <name evidence="1" type="ORF">PAL_GLEAN10015829</name>
</gene>
<dbReference type="EMBL" id="KB030418">
    <property type="protein sequence ID" value="ELK16948.1"/>
    <property type="molecule type" value="Genomic_DNA"/>
</dbReference>
<dbReference type="InParanoid" id="L5L1P8"/>
<evidence type="ECO:0000313" key="2">
    <source>
        <dbReference type="Proteomes" id="UP000010552"/>
    </source>
</evidence>
<dbReference type="AlphaFoldDB" id="L5L1P8"/>
<proteinExistence type="predicted"/>
<reference evidence="2" key="1">
    <citation type="journal article" date="2013" name="Science">
        <title>Comparative analysis of bat genomes provides insight into the evolution of flight and immunity.</title>
        <authorList>
            <person name="Zhang G."/>
            <person name="Cowled C."/>
            <person name="Shi Z."/>
            <person name="Huang Z."/>
            <person name="Bishop-Lilly K.A."/>
            <person name="Fang X."/>
            <person name="Wynne J.W."/>
            <person name="Xiong Z."/>
            <person name="Baker M.L."/>
            <person name="Zhao W."/>
            <person name="Tachedjian M."/>
            <person name="Zhu Y."/>
            <person name="Zhou P."/>
            <person name="Jiang X."/>
            <person name="Ng J."/>
            <person name="Yang L."/>
            <person name="Wu L."/>
            <person name="Xiao J."/>
            <person name="Feng Y."/>
            <person name="Chen Y."/>
            <person name="Sun X."/>
            <person name="Zhang Y."/>
            <person name="Marsh G.A."/>
            <person name="Crameri G."/>
            <person name="Broder C.C."/>
            <person name="Frey K.G."/>
            <person name="Wang L.F."/>
            <person name="Wang J."/>
        </authorList>
    </citation>
    <scope>NUCLEOTIDE SEQUENCE [LARGE SCALE GENOMIC DNA]</scope>
</reference>
<dbReference type="Proteomes" id="UP000010552">
    <property type="component" value="Unassembled WGS sequence"/>
</dbReference>
<sequence length="63" mass="7018">MAREVTGLMALPKTSRMDIPDIFYQQDLFSCMEIPMDAAGWERADVRLPQTLPGFTNANADGL</sequence>
<name>L5L1P8_PTEAL</name>
<accession>L5L1P8</accession>